<keyword evidence="1 3" id="KW-0812">Transmembrane</keyword>
<keyword evidence="1" id="KW-0813">Transport</keyword>
<dbReference type="NCBIfam" id="TIGR04056">
    <property type="entry name" value="OMP_RagA_SusC"/>
    <property type="match status" value="1"/>
</dbReference>
<dbReference type="InterPro" id="IPR039426">
    <property type="entry name" value="TonB-dep_rcpt-like"/>
</dbReference>
<keyword evidence="3" id="KW-1133">Transmembrane helix</keyword>
<organism evidence="6 7">
    <name type="scientific">Pinibacter aurantiacus</name>
    <dbReference type="NCBI Taxonomy" id="2851599"/>
    <lineage>
        <taxon>Bacteria</taxon>
        <taxon>Pseudomonadati</taxon>
        <taxon>Bacteroidota</taxon>
        <taxon>Chitinophagia</taxon>
        <taxon>Chitinophagales</taxon>
        <taxon>Chitinophagaceae</taxon>
        <taxon>Pinibacter</taxon>
    </lineage>
</organism>
<dbReference type="Pfam" id="PF07715">
    <property type="entry name" value="Plug"/>
    <property type="match status" value="1"/>
</dbReference>
<feature type="transmembrane region" description="Helical" evidence="3">
    <location>
        <begin position="20"/>
        <end position="38"/>
    </location>
</feature>
<dbReference type="InterPro" id="IPR000531">
    <property type="entry name" value="Beta-barrel_TonB"/>
</dbReference>
<reference evidence="6" key="1">
    <citation type="submission" date="2021-06" db="EMBL/GenBank/DDBJ databases">
        <authorList>
            <person name="Huq M.A."/>
        </authorList>
    </citation>
    <scope>NUCLEOTIDE SEQUENCE</scope>
    <source>
        <strain evidence="6">MAH-26</strain>
    </source>
</reference>
<dbReference type="AlphaFoldDB" id="A0A9E2S4Q9"/>
<evidence type="ECO:0000259" key="5">
    <source>
        <dbReference type="Pfam" id="PF07715"/>
    </source>
</evidence>
<dbReference type="EMBL" id="JAHSPG010000001">
    <property type="protein sequence ID" value="MBV4355691.1"/>
    <property type="molecule type" value="Genomic_DNA"/>
</dbReference>
<proteinExistence type="inferred from homology"/>
<name>A0A9E2S4Q9_9BACT</name>
<comment type="similarity">
    <text evidence="1 2">Belongs to the TonB-dependent receptor family.</text>
</comment>
<comment type="subcellular location">
    <subcellularLocation>
        <location evidence="1">Cell outer membrane</location>
        <topology evidence="1">Multi-pass membrane protein</topology>
    </subcellularLocation>
</comment>
<dbReference type="GO" id="GO:0009279">
    <property type="term" value="C:cell outer membrane"/>
    <property type="evidence" value="ECO:0007669"/>
    <property type="project" value="UniProtKB-SubCell"/>
</dbReference>
<dbReference type="Proteomes" id="UP000812270">
    <property type="component" value="Unassembled WGS sequence"/>
</dbReference>
<dbReference type="RefSeq" id="WP_217789238.1">
    <property type="nucleotide sequence ID" value="NZ_JAHSPG010000001.1"/>
</dbReference>
<evidence type="ECO:0000259" key="4">
    <source>
        <dbReference type="Pfam" id="PF00593"/>
    </source>
</evidence>
<accession>A0A9E2S4Q9</accession>
<dbReference type="PROSITE" id="PS52016">
    <property type="entry name" value="TONB_DEPENDENT_REC_3"/>
    <property type="match status" value="1"/>
</dbReference>
<dbReference type="InterPro" id="IPR012910">
    <property type="entry name" value="Plug_dom"/>
</dbReference>
<keyword evidence="1 2" id="KW-0472">Membrane</keyword>
<dbReference type="InterPro" id="IPR023997">
    <property type="entry name" value="TonB-dep_OMP_SusC/RagA_CS"/>
</dbReference>
<dbReference type="NCBIfam" id="TIGR04057">
    <property type="entry name" value="SusC_RagA_signa"/>
    <property type="match status" value="1"/>
</dbReference>
<sequence length="1057" mass="115806">MQLLDKKNAIDCYRLKRNKLPGYLSFLMLFFLVLSIHFSSIAQNSKTVRGRVTDEKNAPISGASVTVKGSTKGTVTNSDGYYIIQAPTNGVLNISFVGYETKQAPVGAGETVNISLAPSNESLNQVVVVGYGTQRKASITGAIASVNSKTINELPVVSVDQALQGRVAGLSVVNNGAPGTQPIVAIRGISSISFASDPLYVIDGFPTGNISSFDSRDIESVEVLKDASAAAIYGSRATNGVIIITTKKGARDSKLHVNLDTYIGMQSPGKKLDLLNTNQYKTYERMINGSAGIAMPPRFLDSNFNKPIYAGANQTYAQTNTDWQDEYFVNNALMTQTNVSVSGGNSASRFYSSGGYLKQDGIAQGLGYERGNFRINSEHTISKVFTFGENLYMAFGNQRFDNNATATSGNRTRLMNVVRMQPYLPVYDPTTLGGFRGPLNSFDGADPTNPVELALIGSNTIKTLKVLGTAYLDVNFTSWLKFRSTFGVDYSNAYTQQYTPIYNDGGTLSASLATINNQRQIYSTLLFTEQLTFDKTWNQHHLNVTGVFERQGQKYWNETATGNQGTNEIRTLNGASNINANATYQENLIVSLLGRLNYDYAGKYFVSAAIRRDGLSIWAPGHKYGNFPSASVGWRISQEQFMKSSKLISELKLRAGYGLTGLNGLLLNNNYPWFAAVQTNQAIYPFGDGTSPNSSFTNTLGNKDLEWEKTKQYNVGIDLGLLNNKITLTADYFVRQTDNLIYQLPTPPTYGFGVNGVLSNVASMRNNGFEAQLGYHHNQSAFKWEVSGLVTVIRNKVLSMNTPTASLTAGGDADFGGGDPWTYTTVGQPIQQFYGWKTAGIFQTAAEVSSSPTQVAGKTAPGDIKFQNINTKDNVINSDDKTYLGSFLPKFTYSFNGNASYKNFDFSILFQGVQGNKIVNGVRIIEEGMVRLFGSGTRVLDSWTPNHTNTDMPRAFSGDPNQNARPSDRWIEDGSFLRLKNVMIGYNVPVTRLNSLTRGTVSRFRIYVSSQNLFTVTKYKGWDPEIGSKNGTLTNGIDYGQYPIARSFQVGLQVGFN</sequence>
<gene>
    <name evidence="6" type="ORF">KTO63_00935</name>
</gene>
<evidence type="ECO:0000313" key="7">
    <source>
        <dbReference type="Proteomes" id="UP000812270"/>
    </source>
</evidence>
<feature type="domain" description="TonB-dependent receptor-like beta-barrel" evidence="4">
    <location>
        <begin position="406"/>
        <end position="994"/>
    </location>
</feature>
<protein>
    <submittedName>
        <fullName evidence="6">TonB-dependent receptor</fullName>
    </submittedName>
</protein>
<evidence type="ECO:0000256" key="2">
    <source>
        <dbReference type="RuleBase" id="RU003357"/>
    </source>
</evidence>
<keyword evidence="1" id="KW-0998">Cell outer membrane</keyword>
<keyword evidence="2" id="KW-0798">TonB box</keyword>
<dbReference type="Pfam" id="PF13715">
    <property type="entry name" value="CarbopepD_reg_2"/>
    <property type="match status" value="1"/>
</dbReference>
<comment type="caution">
    <text evidence="6">The sequence shown here is derived from an EMBL/GenBank/DDBJ whole genome shotgun (WGS) entry which is preliminary data.</text>
</comment>
<dbReference type="InterPro" id="IPR023996">
    <property type="entry name" value="TonB-dep_OMP_SusC/RagA"/>
</dbReference>
<evidence type="ECO:0000256" key="3">
    <source>
        <dbReference type="SAM" id="Phobius"/>
    </source>
</evidence>
<keyword evidence="6" id="KW-0675">Receptor</keyword>
<evidence type="ECO:0000313" key="6">
    <source>
        <dbReference type="EMBL" id="MBV4355691.1"/>
    </source>
</evidence>
<keyword evidence="1" id="KW-1134">Transmembrane beta strand</keyword>
<keyword evidence="7" id="KW-1185">Reference proteome</keyword>
<evidence type="ECO:0000256" key="1">
    <source>
        <dbReference type="PROSITE-ProRule" id="PRU01360"/>
    </source>
</evidence>
<feature type="domain" description="TonB-dependent receptor plug" evidence="5">
    <location>
        <begin position="136"/>
        <end position="241"/>
    </location>
</feature>
<dbReference type="Pfam" id="PF00593">
    <property type="entry name" value="TonB_dep_Rec_b-barrel"/>
    <property type="match status" value="1"/>
</dbReference>